<dbReference type="Proteomes" id="UP000231990">
    <property type="component" value="Unassembled WGS sequence"/>
</dbReference>
<dbReference type="GO" id="GO:0009073">
    <property type="term" value="P:aromatic amino acid family biosynthetic process"/>
    <property type="evidence" value="ECO:0007669"/>
    <property type="project" value="UniProtKB-KW"/>
</dbReference>
<dbReference type="GO" id="GO:0046872">
    <property type="term" value="F:metal ion binding"/>
    <property type="evidence" value="ECO:0007669"/>
    <property type="project" value="UniProtKB-KW"/>
</dbReference>
<evidence type="ECO:0000256" key="3">
    <source>
        <dbReference type="ARBA" id="ARBA00001947"/>
    </source>
</evidence>
<dbReference type="GO" id="GO:0005737">
    <property type="term" value="C:cytoplasm"/>
    <property type="evidence" value="ECO:0007669"/>
    <property type="project" value="UniProtKB-SubCell"/>
</dbReference>
<evidence type="ECO:0000313" key="24">
    <source>
        <dbReference type="Proteomes" id="UP000231962"/>
    </source>
</evidence>
<dbReference type="PANTHER" id="PTHR43622:SF7">
    <property type="entry name" value="3-DEHYDROQUINATE SYNTHASE, CHLOROPLASTIC"/>
    <property type="match status" value="1"/>
</dbReference>
<keyword evidence="18 19" id="KW-0170">Cobalt</keyword>
<keyword evidence="11 19" id="KW-0028">Amino-acid biosynthesis</keyword>
<dbReference type="EMBL" id="NPDY01000017">
    <property type="protein sequence ID" value="PJZ68664.1"/>
    <property type="molecule type" value="Genomic_DNA"/>
</dbReference>
<evidence type="ECO:0000256" key="18">
    <source>
        <dbReference type="ARBA" id="ARBA00023285"/>
    </source>
</evidence>
<dbReference type="UniPathway" id="UPA00053">
    <property type="reaction ID" value="UER00085"/>
</dbReference>
<evidence type="ECO:0000259" key="20">
    <source>
        <dbReference type="Pfam" id="PF01761"/>
    </source>
</evidence>
<keyword evidence="15 19" id="KW-0520">NAD</keyword>
<dbReference type="SUPFAM" id="SSF56796">
    <property type="entry name" value="Dehydroquinate synthase-like"/>
    <property type="match status" value="1"/>
</dbReference>
<feature type="binding site" evidence="19">
    <location>
        <position position="250"/>
    </location>
    <ligand>
        <name>Zn(2+)</name>
        <dbReference type="ChEBI" id="CHEBI:29105"/>
    </ligand>
</feature>
<evidence type="ECO:0000256" key="10">
    <source>
        <dbReference type="ARBA" id="ARBA00022490"/>
    </source>
</evidence>
<evidence type="ECO:0000256" key="15">
    <source>
        <dbReference type="ARBA" id="ARBA00023027"/>
    </source>
</evidence>
<keyword evidence="16 19" id="KW-0057">Aromatic amino acid biosynthesis</keyword>
<evidence type="ECO:0000256" key="2">
    <source>
        <dbReference type="ARBA" id="ARBA00001911"/>
    </source>
</evidence>
<dbReference type="PIRSF" id="PIRSF001455">
    <property type="entry name" value="DHQ_synth"/>
    <property type="match status" value="1"/>
</dbReference>
<comment type="caution">
    <text evidence="19">Lacks conserved residue(s) required for the propagation of feature annotation.</text>
</comment>
<keyword evidence="10 19" id="KW-0963">Cytoplasm</keyword>
<comment type="cofactor">
    <cofactor evidence="3">
        <name>Zn(2+)</name>
        <dbReference type="ChEBI" id="CHEBI:29105"/>
    </cofactor>
</comment>
<dbReference type="GO" id="GO:0000166">
    <property type="term" value="F:nucleotide binding"/>
    <property type="evidence" value="ECO:0007669"/>
    <property type="project" value="UniProtKB-KW"/>
</dbReference>
<feature type="domain" description="3-dehydroquinate synthase C-terminal" evidence="21">
    <location>
        <begin position="184"/>
        <end position="326"/>
    </location>
</feature>
<gene>
    <name evidence="19 23" type="primary">aroB</name>
    <name evidence="22" type="ORF">CH360_14790</name>
    <name evidence="23" type="ORF">CH373_08295</name>
</gene>
<evidence type="ECO:0000256" key="16">
    <source>
        <dbReference type="ARBA" id="ARBA00023141"/>
    </source>
</evidence>
<feature type="binding site" evidence="19">
    <location>
        <begin position="132"/>
        <end position="133"/>
    </location>
    <ligand>
        <name>NAD(+)</name>
        <dbReference type="ChEBI" id="CHEBI:57540"/>
    </ligand>
</feature>
<accession>A0A2M9ZN43</accession>
<evidence type="ECO:0000256" key="14">
    <source>
        <dbReference type="ARBA" id="ARBA00022833"/>
    </source>
</evidence>
<keyword evidence="24" id="KW-1185">Reference proteome</keyword>
<feature type="binding site" evidence="19">
    <location>
        <position position="267"/>
    </location>
    <ligand>
        <name>Zn(2+)</name>
        <dbReference type="ChEBI" id="CHEBI:29105"/>
    </ligand>
</feature>
<dbReference type="EC" id="4.2.3.4" evidence="8 19"/>
<keyword evidence="13 19" id="KW-0547">Nucleotide-binding</keyword>
<evidence type="ECO:0000313" key="25">
    <source>
        <dbReference type="Proteomes" id="UP000231990"/>
    </source>
</evidence>
<dbReference type="GO" id="GO:0008652">
    <property type="term" value="P:amino acid biosynthetic process"/>
    <property type="evidence" value="ECO:0007669"/>
    <property type="project" value="UniProtKB-KW"/>
</dbReference>
<keyword evidence="12 19" id="KW-0479">Metal-binding</keyword>
<feature type="binding site" evidence="19">
    <location>
        <position position="145"/>
    </location>
    <ligand>
        <name>NAD(+)</name>
        <dbReference type="ChEBI" id="CHEBI:57540"/>
    </ligand>
</feature>
<dbReference type="GO" id="GO:0009423">
    <property type="term" value="P:chorismate biosynthetic process"/>
    <property type="evidence" value="ECO:0007669"/>
    <property type="project" value="UniProtKB-UniRule"/>
</dbReference>
<evidence type="ECO:0000256" key="13">
    <source>
        <dbReference type="ARBA" id="ARBA00022741"/>
    </source>
</evidence>
<comment type="cofactor">
    <cofactor evidence="2 19">
        <name>NAD(+)</name>
        <dbReference type="ChEBI" id="CHEBI:57540"/>
    </cofactor>
</comment>
<evidence type="ECO:0000259" key="21">
    <source>
        <dbReference type="Pfam" id="PF24621"/>
    </source>
</evidence>
<evidence type="ECO:0000256" key="6">
    <source>
        <dbReference type="ARBA" id="ARBA00004661"/>
    </source>
</evidence>
<dbReference type="InterPro" id="IPR056179">
    <property type="entry name" value="DHQS_C"/>
</dbReference>
<evidence type="ECO:0000256" key="12">
    <source>
        <dbReference type="ARBA" id="ARBA00022723"/>
    </source>
</evidence>
<feature type="binding site" evidence="19">
    <location>
        <begin position="108"/>
        <end position="112"/>
    </location>
    <ligand>
        <name>NAD(+)</name>
        <dbReference type="ChEBI" id="CHEBI:57540"/>
    </ligand>
</feature>
<dbReference type="InterPro" id="IPR030963">
    <property type="entry name" value="DHQ_synth_fam"/>
</dbReference>
<dbReference type="Pfam" id="PF24621">
    <property type="entry name" value="DHQS_C"/>
    <property type="match status" value="1"/>
</dbReference>
<evidence type="ECO:0000256" key="19">
    <source>
        <dbReference type="HAMAP-Rule" id="MF_00110"/>
    </source>
</evidence>
<comment type="similarity">
    <text evidence="7 19">Belongs to the sugar phosphate cyclases superfamily. Dehydroquinate synthase family.</text>
</comment>
<comment type="catalytic activity">
    <reaction evidence="1 19">
        <text>7-phospho-2-dehydro-3-deoxy-D-arabino-heptonate = 3-dehydroquinate + phosphate</text>
        <dbReference type="Rhea" id="RHEA:21968"/>
        <dbReference type="ChEBI" id="CHEBI:32364"/>
        <dbReference type="ChEBI" id="CHEBI:43474"/>
        <dbReference type="ChEBI" id="CHEBI:58394"/>
        <dbReference type="EC" id="4.2.3.4"/>
    </reaction>
</comment>
<evidence type="ECO:0000256" key="8">
    <source>
        <dbReference type="ARBA" id="ARBA00013031"/>
    </source>
</evidence>
<dbReference type="CDD" id="cd08195">
    <property type="entry name" value="DHQS"/>
    <property type="match status" value="1"/>
</dbReference>
<keyword evidence="17 19" id="KW-0456">Lyase</keyword>
<keyword evidence="14 19" id="KW-0862">Zinc</keyword>
<evidence type="ECO:0000313" key="23">
    <source>
        <dbReference type="EMBL" id="PJZ73500.1"/>
    </source>
</evidence>
<dbReference type="AlphaFoldDB" id="A0A2M9ZN43"/>
<comment type="caution">
    <text evidence="23">The sequence shown here is derived from an EMBL/GenBank/DDBJ whole genome shotgun (WGS) entry which is preliminary data.</text>
</comment>
<evidence type="ECO:0000256" key="11">
    <source>
        <dbReference type="ARBA" id="ARBA00022605"/>
    </source>
</evidence>
<dbReference type="Gene3D" id="1.20.1090.10">
    <property type="entry name" value="Dehydroquinate synthase-like - alpha domain"/>
    <property type="match status" value="1"/>
</dbReference>
<comment type="cofactor">
    <cofactor evidence="19">
        <name>Co(2+)</name>
        <dbReference type="ChEBI" id="CHEBI:48828"/>
    </cofactor>
    <cofactor evidence="19">
        <name>Zn(2+)</name>
        <dbReference type="ChEBI" id="CHEBI:29105"/>
    </cofactor>
    <text evidence="19">Binds 1 divalent metal cation per subunit. Can use either Co(2+) or Zn(2+).</text>
</comment>
<comment type="function">
    <text evidence="4 19">Catalyzes the conversion of 3-deoxy-D-arabino-heptulosonate 7-phosphate (DAHP) to dehydroquinate (DHQ).</text>
</comment>
<evidence type="ECO:0000313" key="22">
    <source>
        <dbReference type="EMBL" id="PJZ68664.1"/>
    </source>
</evidence>
<dbReference type="Pfam" id="PF01761">
    <property type="entry name" value="DHQ_synthase"/>
    <property type="match status" value="1"/>
</dbReference>
<sequence>MSLIEKIQITTSSKNYTVGLYTDFRELAEEIRKVPNVSSLFIFTERGLSGLFQKYYKPVISSLGLKVHEIFIKGGEKNKHIRKTPEIYNELIKLGADRKSLILAMGGGVVGDFSGFIASTFLRGIRFAQVPTTLLACVDSSVGGKVAVNADLGKNMIGSFFQPEFVYAPLNSLSTLPRREWRCGMSEILKHSLLEGGEYLEKVRAGSIDVYNYESAVLHDFVADSIRFKAKIVSQDETETGLRKILNFGHTTAHAIESLTKYKKYSHGEAVAIGLLTATILSVEKQGLDPSWIGNLKEIDKNYDLPYQDKSKSREVAEHMLHDKKNVGNSIRFVLLKSPGEPVWDIPVEQQEIISAFRRQKNL</sequence>
<dbReference type="InterPro" id="IPR016037">
    <property type="entry name" value="DHQ_synth_AroB"/>
</dbReference>
<dbReference type="PANTHER" id="PTHR43622">
    <property type="entry name" value="3-DEHYDROQUINATE SYNTHASE"/>
    <property type="match status" value="1"/>
</dbReference>
<feature type="binding site" evidence="19">
    <location>
        <position position="187"/>
    </location>
    <ligand>
        <name>Zn(2+)</name>
        <dbReference type="ChEBI" id="CHEBI:29105"/>
    </ligand>
</feature>
<comment type="subcellular location">
    <subcellularLocation>
        <location evidence="5 19">Cytoplasm</location>
    </subcellularLocation>
</comment>
<evidence type="ECO:0000256" key="17">
    <source>
        <dbReference type="ARBA" id="ARBA00023239"/>
    </source>
</evidence>
<comment type="pathway">
    <text evidence="6 19">Metabolic intermediate biosynthesis; chorismate biosynthesis; chorismate from D-erythrose 4-phosphate and phosphoenolpyruvate: step 2/7.</text>
</comment>
<dbReference type="Gene3D" id="3.40.50.1970">
    <property type="match status" value="1"/>
</dbReference>
<evidence type="ECO:0000256" key="5">
    <source>
        <dbReference type="ARBA" id="ARBA00004496"/>
    </source>
</evidence>
<dbReference type="InterPro" id="IPR050071">
    <property type="entry name" value="Dehydroquinate_synthase"/>
</dbReference>
<feature type="binding site" evidence="19">
    <location>
        <position position="154"/>
    </location>
    <ligand>
        <name>NAD(+)</name>
        <dbReference type="ChEBI" id="CHEBI:57540"/>
    </ligand>
</feature>
<protein>
    <recommendedName>
        <fullName evidence="9 19">3-dehydroquinate synthase</fullName>
        <shortName evidence="19">DHQS</shortName>
        <ecNumber evidence="8 19">4.2.3.4</ecNumber>
    </recommendedName>
</protein>
<dbReference type="EMBL" id="NPDZ01000004">
    <property type="protein sequence ID" value="PJZ73500.1"/>
    <property type="molecule type" value="Genomic_DNA"/>
</dbReference>
<reference evidence="24 25" key="1">
    <citation type="submission" date="2017-07" db="EMBL/GenBank/DDBJ databases">
        <title>Leptospira spp. isolated from tropical soils.</title>
        <authorList>
            <person name="Thibeaux R."/>
            <person name="Iraola G."/>
            <person name="Ferres I."/>
            <person name="Bierque E."/>
            <person name="Girault D."/>
            <person name="Soupe-Gilbert M.-E."/>
            <person name="Picardeau M."/>
            <person name="Goarant C."/>
        </authorList>
    </citation>
    <scope>NUCLEOTIDE SEQUENCE [LARGE SCALE GENOMIC DNA]</scope>
    <source>
        <strain evidence="23 25">FH1-B-B1</strain>
        <strain evidence="22 24">FH1-B-C1</strain>
    </source>
</reference>
<dbReference type="NCBIfam" id="TIGR01357">
    <property type="entry name" value="aroB"/>
    <property type="match status" value="1"/>
</dbReference>
<name>A0A2M9ZN43_9LEPT</name>
<evidence type="ECO:0000256" key="1">
    <source>
        <dbReference type="ARBA" id="ARBA00001393"/>
    </source>
</evidence>
<feature type="domain" description="3-dehydroquinate synthase N-terminal" evidence="20">
    <location>
        <begin position="70"/>
        <end position="182"/>
    </location>
</feature>
<dbReference type="RefSeq" id="WP_100714831.1">
    <property type="nucleotide sequence ID" value="NZ_NPDY01000017.1"/>
</dbReference>
<evidence type="ECO:0000256" key="9">
    <source>
        <dbReference type="ARBA" id="ARBA00017684"/>
    </source>
</evidence>
<dbReference type="Proteomes" id="UP000231962">
    <property type="component" value="Unassembled WGS sequence"/>
</dbReference>
<dbReference type="InterPro" id="IPR030960">
    <property type="entry name" value="DHQS/DOIS_N"/>
</dbReference>
<dbReference type="GO" id="GO:0003856">
    <property type="term" value="F:3-dehydroquinate synthase activity"/>
    <property type="evidence" value="ECO:0007669"/>
    <property type="project" value="UniProtKB-UniRule"/>
</dbReference>
<dbReference type="HAMAP" id="MF_00110">
    <property type="entry name" value="DHQ_synthase"/>
    <property type="match status" value="1"/>
</dbReference>
<proteinExistence type="inferred from homology"/>
<evidence type="ECO:0000256" key="7">
    <source>
        <dbReference type="ARBA" id="ARBA00005412"/>
    </source>
</evidence>
<organism evidence="23 25">
    <name type="scientific">Leptospira perolatii</name>
    <dbReference type="NCBI Taxonomy" id="2023191"/>
    <lineage>
        <taxon>Bacteria</taxon>
        <taxon>Pseudomonadati</taxon>
        <taxon>Spirochaetota</taxon>
        <taxon>Spirochaetia</taxon>
        <taxon>Leptospirales</taxon>
        <taxon>Leptospiraceae</taxon>
        <taxon>Leptospira</taxon>
    </lineage>
</organism>
<dbReference type="OrthoDB" id="9806583at2"/>
<evidence type="ECO:0000256" key="4">
    <source>
        <dbReference type="ARBA" id="ARBA00003485"/>
    </source>
</evidence>
<dbReference type="FunFam" id="3.40.50.1970:FF:000007">
    <property type="entry name" value="Pentafunctional AROM polypeptide"/>
    <property type="match status" value="1"/>
</dbReference>